<name>A0A9P6IPV0_9FUNG</name>
<comment type="caution">
    <text evidence="1">The sequence shown here is derived from an EMBL/GenBank/DDBJ whole genome shotgun (WGS) entry which is preliminary data.</text>
</comment>
<evidence type="ECO:0000313" key="2">
    <source>
        <dbReference type="Proteomes" id="UP000749646"/>
    </source>
</evidence>
<accession>A0A9P6IPV0</accession>
<organism evidence="1 2">
    <name type="scientific">Modicella reniformis</name>
    <dbReference type="NCBI Taxonomy" id="1440133"/>
    <lineage>
        <taxon>Eukaryota</taxon>
        <taxon>Fungi</taxon>
        <taxon>Fungi incertae sedis</taxon>
        <taxon>Mucoromycota</taxon>
        <taxon>Mortierellomycotina</taxon>
        <taxon>Mortierellomycetes</taxon>
        <taxon>Mortierellales</taxon>
        <taxon>Mortierellaceae</taxon>
        <taxon>Modicella</taxon>
    </lineage>
</organism>
<dbReference type="OrthoDB" id="2415972at2759"/>
<gene>
    <name evidence="1" type="ORF">BGZ65_012823</name>
</gene>
<keyword evidence="2" id="KW-1185">Reference proteome</keyword>
<sequence>MPEPQFPSARLSYNEFEIAIKAFLKQAESHAPWSYVECATGGGQYLQGYLSMTQLVHSHQPSLKTSEIQPGSEAALPGTSTTNQLILDDLAEHFGDIPDCDEEDEVE</sequence>
<dbReference type="AlphaFoldDB" id="A0A9P6IPV0"/>
<reference evidence="1" key="1">
    <citation type="journal article" date="2020" name="Fungal Divers.">
        <title>Resolving the Mortierellaceae phylogeny through synthesis of multi-gene phylogenetics and phylogenomics.</title>
        <authorList>
            <person name="Vandepol N."/>
            <person name="Liber J."/>
            <person name="Desiro A."/>
            <person name="Na H."/>
            <person name="Kennedy M."/>
            <person name="Barry K."/>
            <person name="Grigoriev I.V."/>
            <person name="Miller A.N."/>
            <person name="O'Donnell K."/>
            <person name="Stajich J.E."/>
            <person name="Bonito G."/>
        </authorList>
    </citation>
    <scope>NUCLEOTIDE SEQUENCE</scope>
    <source>
        <strain evidence="1">MES-2147</strain>
    </source>
</reference>
<protein>
    <submittedName>
        <fullName evidence="1">Uncharacterized protein</fullName>
    </submittedName>
</protein>
<feature type="non-terminal residue" evidence="1">
    <location>
        <position position="1"/>
    </location>
</feature>
<dbReference type="EMBL" id="JAAAHW010008645">
    <property type="protein sequence ID" value="KAF9944010.1"/>
    <property type="molecule type" value="Genomic_DNA"/>
</dbReference>
<proteinExistence type="predicted"/>
<dbReference type="Proteomes" id="UP000749646">
    <property type="component" value="Unassembled WGS sequence"/>
</dbReference>
<evidence type="ECO:0000313" key="1">
    <source>
        <dbReference type="EMBL" id="KAF9944010.1"/>
    </source>
</evidence>